<name>A0AAP0E589_9MAGN</name>
<dbReference type="Gene3D" id="1.20.5.650">
    <property type="entry name" value="Single helix bin"/>
    <property type="match status" value="1"/>
</dbReference>
<feature type="domain" description="Brf1 TBP-binding" evidence="1">
    <location>
        <begin position="2"/>
        <end position="50"/>
    </location>
</feature>
<accession>A0AAP0E589</accession>
<organism evidence="2 3">
    <name type="scientific">Stephania yunnanensis</name>
    <dbReference type="NCBI Taxonomy" id="152371"/>
    <lineage>
        <taxon>Eukaryota</taxon>
        <taxon>Viridiplantae</taxon>
        <taxon>Streptophyta</taxon>
        <taxon>Embryophyta</taxon>
        <taxon>Tracheophyta</taxon>
        <taxon>Spermatophyta</taxon>
        <taxon>Magnoliopsida</taxon>
        <taxon>Ranunculales</taxon>
        <taxon>Menispermaceae</taxon>
        <taxon>Menispermoideae</taxon>
        <taxon>Cissampelideae</taxon>
        <taxon>Stephania</taxon>
    </lineage>
</organism>
<gene>
    <name evidence="2" type="ORF">Syun_029374</name>
</gene>
<comment type="caution">
    <text evidence="2">The sequence shown here is derived from an EMBL/GenBank/DDBJ whole genome shotgun (WGS) entry which is preliminary data.</text>
</comment>
<proteinExistence type="predicted"/>
<evidence type="ECO:0000259" key="1">
    <source>
        <dbReference type="Pfam" id="PF07741"/>
    </source>
</evidence>
<evidence type="ECO:0000313" key="2">
    <source>
        <dbReference type="EMBL" id="KAK9086980.1"/>
    </source>
</evidence>
<dbReference type="Proteomes" id="UP001420932">
    <property type="component" value="Unassembled WGS sequence"/>
</dbReference>
<dbReference type="AlphaFoldDB" id="A0AAP0E589"/>
<evidence type="ECO:0000313" key="3">
    <source>
        <dbReference type="Proteomes" id="UP001420932"/>
    </source>
</evidence>
<protein>
    <recommendedName>
        <fullName evidence="1">Brf1 TBP-binding domain-containing protein</fullName>
    </recommendedName>
</protein>
<dbReference type="InterPro" id="IPR011665">
    <property type="entry name" value="BRF1_TBP-bd_dom"/>
</dbReference>
<dbReference type="EMBL" id="JBBNAF010000013">
    <property type="protein sequence ID" value="KAK9086980.1"/>
    <property type="molecule type" value="Genomic_DNA"/>
</dbReference>
<keyword evidence="3" id="KW-1185">Reference proteome</keyword>
<dbReference type="Pfam" id="PF07741">
    <property type="entry name" value="BRF1"/>
    <property type="match status" value="1"/>
</dbReference>
<sequence>MEVDGYLHNEEEKRYKKIIREYMNKEYLEEQAAKEAATSLPKEAYLADFEHGSKELFAPQELEVDENNFTQPCSDEALDNMATGESESLF</sequence>
<reference evidence="2 3" key="1">
    <citation type="submission" date="2024-01" db="EMBL/GenBank/DDBJ databases">
        <title>Genome assemblies of Stephania.</title>
        <authorList>
            <person name="Yang L."/>
        </authorList>
    </citation>
    <scope>NUCLEOTIDE SEQUENCE [LARGE SCALE GENOMIC DNA]</scope>
    <source>
        <strain evidence="2">YNDBR</strain>
        <tissue evidence="2">Leaf</tissue>
    </source>
</reference>